<reference evidence="5 6" key="1">
    <citation type="submission" date="2018-10" db="EMBL/GenBank/DDBJ databases">
        <title>Genomic Encyclopedia of Archaeal and Bacterial Type Strains, Phase II (KMG-II): from individual species to whole genera.</title>
        <authorList>
            <person name="Goeker M."/>
        </authorList>
    </citation>
    <scope>NUCLEOTIDE SEQUENCE [LARGE SCALE GENOMIC DNA]</scope>
    <source>
        <strain evidence="5 6">DSM 15149</strain>
    </source>
</reference>
<dbReference type="RefSeq" id="WP_015834152.1">
    <property type="nucleotide sequence ID" value="NC_012962.1"/>
</dbReference>
<dbReference type="InterPro" id="IPR036390">
    <property type="entry name" value="WH_DNA-bd_sf"/>
</dbReference>
<dbReference type="InterPro" id="IPR050313">
    <property type="entry name" value="Carb_Metab_HTH_regulators"/>
</dbReference>
<dbReference type="Gene3D" id="1.10.10.10">
    <property type="entry name" value="Winged helix-like DNA-binding domain superfamily/Winged helix DNA-binding domain"/>
    <property type="match status" value="1"/>
</dbReference>
<keyword evidence="2" id="KW-0238">DNA-binding</keyword>
<dbReference type="SMART" id="SM01134">
    <property type="entry name" value="DeoRC"/>
    <property type="match status" value="1"/>
</dbReference>
<feature type="domain" description="HTH deoR-type" evidence="4">
    <location>
        <begin position="3"/>
        <end position="58"/>
    </location>
</feature>
<dbReference type="SMART" id="SM00420">
    <property type="entry name" value="HTH_DEOR"/>
    <property type="match status" value="1"/>
</dbReference>
<dbReference type="PANTHER" id="PTHR30363:SF58">
    <property type="entry name" value="REGULATORY PROTEIN, DEOR FAMILY"/>
    <property type="match status" value="1"/>
</dbReference>
<evidence type="ECO:0000259" key="4">
    <source>
        <dbReference type="PROSITE" id="PS51000"/>
    </source>
</evidence>
<name>A0ABX9SRB3_9GAMM</name>
<dbReference type="Pfam" id="PF00455">
    <property type="entry name" value="DeoRC"/>
    <property type="match status" value="1"/>
</dbReference>
<organism evidence="5 6">
    <name type="scientific">Photorhabdus asymbiotica</name>
    <dbReference type="NCBI Taxonomy" id="291112"/>
    <lineage>
        <taxon>Bacteria</taxon>
        <taxon>Pseudomonadati</taxon>
        <taxon>Pseudomonadota</taxon>
        <taxon>Gammaproteobacteria</taxon>
        <taxon>Enterobacterales</taxon>
        <taxon>Morganellaceae</taxon>
        <taxon>Photorhabdus</taxon>
    </lineage>
</organism>
<gene>
    <name evidence="5" type="ORF">BDD30_0271</name>
</gene>
<dbReference type="InterPro" id="IPR001034">
    <property type="entry name" value="DeoR_HTH"/>
</dbReference>
<evidence type="ECO:0000256" key="3">
    <source>
        <dbReference type="ARBA" id="ARBA00023163"/>
    </source>
</evidence>
<dbReference type="InterPro" id="IPR018356">
    <property type="entry name" value="Tscrpt_reg_HTH_DeoR_CS"/>
</dbReference>
<evidence type="ECO:0000313" key="6">
    <source>
        <dbReference type="Proteomes" id="UP000280955"/>
    </source>
</evidence>
<dbReference type="InterPro" id="IPR014036">
    <property type="entry name" value="DeoR-like_C"/>
</dbReference>
<sequence>MLPSERRDFIYRYVHEYRTISISALVELMNVSHMTVRRDIRTLEEEGKVISISGGVQLSDALRQELPWNEKAQLNHRHKREIGQYAVSMVEDGQVVYLDAGTTTFEIGRILAERFHLTIITNDFSITQYLMNKPQLNLFHTGGQVDKRNHSCVGRTAAMLLRSLNIDIAFISTSSWDLEHGVSTPHEEKVLVKQAVLETARRRVLVSDSSKYGKYGMFRVCPLSSLDDIVCDSQLSPKVQQQLQEHNLILHTVNIDPMDFKMHRDSKGANPREHR</sequence>
<dbReference type="InterPro" id="IPR037171">
    <property type="entry name" value="NagB/RpiA_transferase-like"/>
</dbReference>
<dbReference type="Pfam" id="PF08220">
    <property type="entry name" value="HTH_DeoR"/>
    <property type="match status" value="1"/>
</dbReference>
<keyword evidence="1" id="KW-0805">Transcription regulation</keyword>
<evidence type="ECO:0000313" key="5">
    <source>
        <dbReference type="EMBL" id="RKS65995.1"/>
    </source>
</evidence>
<dbReference type="PRINTS" id="PR00037">
    <property type="entry name" value="HTHLACR"/>
</dbReference>
<protein>
    <submittedName>
        <fullName evidence="5">DeoR family transcriptional regulator</fullName>
    </submittedName>
</protein>
<dbReference type="SUPFAM" id="SSF46785">
    <property type="entry name" value="Winged helix' DNA-binding domain"/>
    <property type="match status" value="1"/>
</dbReference>
<keyword evidence="3" id="KW-0804">Transcription</keyword>
<comment type="caution">
    <text evidence="5">The sequence shown here is derived from an EMBL/GenBank/DDBJ whole genome shotgun (WGS) entry which is preliminary data.</text>
</comment>
<accession>A0ABX9SRB3</accession>
<dbReference type="Proteomes" id="UP000280955">
    <property type="component" value="Unassembled WGS sequence"/>
</dbReference>
<dbReference type="InterPro" id="IPR036388">
    <property type="entry name" value="WH-like_DNA-bd_sf"/>
</dbReference>
<dbReference type="PANTHER" id="PTHR30363">
    <property type="entry name" value="HTH-TYPE TRANSCRIPTIONAL REGULATOR SRLR-RELATED"/>
    <property type="match status" value="1"/>
</dbReference>
<evidence type="ECO:0000256" key="2">
    <source>
        <dbReference type="ARBA" id="ARBA00023125"/>
    </source>
</evidence>
<keyword evidence="6" id="KW-1185">Reference proteome</keyword>
<dbReference type="PROSITE" id="PS00894">
    <property type="entry name" value="HTH_DEOR_1"/>
    <property type="match status" value="1"/>
</dbReference>
<dbReference type="Gene3D" id="3.40.50.1360">
    <property type="match status" value="1"/>
</dbReference>
<evidence type="ECO:0000256" key="1">
    <source>
        <dbReference type="ARBA" id="ARBA00023015"/>
    </source>
</evidence>
<dbReference type="PROSITE" id="PS51000">
    <property type="entry name" value="HTH_DEOR_2"/>
    <property type="match status" value="1"/>
</dbReference>
<dbReference type="EMBL" id="RBLJ01000001">
    <property type="protein sequence ID" value="RKS65995.1"/>
    <property type="molecule type" value="Genomic_DNA"/>
</dbReference>
<proteinExistence type="predicted"/>
<dbReference type="SUPFAM" id="SSF100950">
    <property type="entry name" value="NagB/RpiA/CoA transferase-like"/>
    <property type="match status" value="1"/>
</dbReference>